<feature type="chain" id="PRO_5043418847" description="Renin receptor" evidence="13">
    <location>
        <begin position="20"/>
        <end position="329"/>
    </location>
</feature>
<dbReference type="GO" id="GO:0030177">
    <property type="term" value="P:positive regulation of Wnt signaling pathway"/>
    <property type="evidence" value="ECO:0007669"/>
    <property type="project" value="TreeGrafter"/>
</dbReference>
<dbReference type="PANTHER" id="PTHR13351">
    <property type="entry name" value="RENIN RECEPTOR"/>
    <property type="match status" value="1"/>
</dbReference>
<evidence type="ECO:0000256" key="12">
    <source>
        <dbReference type="SAM" id="Phobius"/>
    </source>
</evidence>
<keyword evidence="5" id="KW-0165">Cleavage on pair of basic residues</keyword>
<evidence type="ECO:0000256" key="5">
    <source>
        <dbReference type="ARBA" id="ARBA00022685"/>
    </source>
</evidence>
<accession>A0AAW1TQM3</accession>
<dbReference type="Proteomes" id="UP001431783">
    <property type="component" value="Unassembled WGS sequence"/>
</dbReference>
<evidence type="ECO:0000256" key="9">
    <source>
        <dbReference type="ARBA" id="ARBA00022989"/>
    </source>
</evidence>
<dbReference type="GO" id="GO:0009897">
    <property type="term" value="C:external side of plasma membrane"/>
    <property type="evidence" value="ECO:0007669"/>
    <property type="project" value="TreeGrafter"/>
</dbReference>
<comment type="subcellular location">
    <subcellularLocation>
        <location evidence="2">Cell membrane</location>
        <topology evidence="2">Single-pass type I membrane protein</topology>
    </subcellularLocation>
    <subcellularLocation>
        <location evidence="1">Endoplasmic reticulum membrane</location>
        <topology evidence="1">Single-pass type I membrane protein</topology>
    </subcellularLocation>
    <subcellularLocation>
        <location evidence="3">Vesicle</location>
    </subcellularLocation>
</comment>
<dbReference type="InterPro" id="IPR012493">
    <property type="entry name" value="Renin_rcpt"/>
</dbReference>
<evidence type="ECO:0000256" key="13">
    <source>
        <dbReference type="SAM" id="SignalP"/>
    </source>
</evidence>
<feature type="transmembrane region" description="Helical" evidence="12">
    <location>
        <begin position="283"/>
        <end position="306"/>
    </location>
</feature>
<dbReference type="Pfam" id="PF25294">
    <property type="entry name" value="RENR_N"/>
    <property type="match status" value="1"/>
</dbReference>
<dbReference type="GO" id="GO:0031982">
    <property type="term" value="C:vesicle"/>
    <property type="evidence" value="ECO:0007669"/>
    <property type="project" value="UniProtKB-SubCell"/>
</dbReference>
<evidence type="ECO:0000256" key="3">
    <source>
        <dbReference type="ARBA" id="ARBA00004373"/>
    </source>
</evidence>
<dbReference type="InterPro" id="IPR056780">
    <property type="entry name" value="Renin_r_C"/>
</dbReference>
<evidence type="ECO:0000256" key="6">
    <source>
        <dbReference type="ARBA" id="ARBA00022692"/>
    </source>
</evidence>
<evidence type="ECO:0000259" key="15">
    <source>
        <dbReference type="Pfam" id="PF25294"/>
    </source>
</evidence>
<dbReference type="AlphaFoldDB" id="A0AAW1TQM3"/>
<keyword evidence="10 12" id="KW-0472">Membrane</keyword>
<keyword evidence="6 12" id="KW-0812">Transmembrane</keyword>
<name>A0AAW1TQM3_9CUCU</name>
<evidence type="ECO:0000259" key="14">
    <source>
        <dbReference type="Pfam" id="PF07850"/>
    </source>
</evidence>
<keyword evidence="9 12" id="KW-1133">Transmembrane helix</keyword>
<evidence type="ECO:0000256" key="8">
    <source>
        <dbReference type="ARBA" id="ARBA00022824"/>
    </source>
</evidence>
<dbReference type="GO" id="GO:0098588">
    <property type="term" value="C:bounding membrane of organelle"/>
    <property type="evidence" value="ECO:0007669"/>
    <property type="project" value="UniProtKB-ARBA"/>
</dbReference>
<evidence type="ECO:0000256" key="2">
    <source>
        <dbReference type="ARBA" id="ARBA00004251"/>
    </source>
</evidence>
<keyword evidence="17" id="KW-1185">Reference proteome</keyword>
<dbReference type="GO" id="GO:0038023">
    <property type="term" value="F:signaling receptor activity"/>
    <property type="evidence" value="ECO:0007669"/>
    <property type="project" value="InterPro"/>
</dbReference>
<evidence type="ECO:0000313" key="17">
    <source>
        <dbReference type="Proteomes" id="UP001431783"/>
    </source>
</evidence>
<keyword evidence="8" id="KW-0256">Endoplasmic reticulum</keyword>
<feature type="domain" description="Renin receptor-like C-terminal transmembrane spanning segment" evidence="14">
    <location>
        <begin position="265"/>
        <end position="328"/>
    </location>
</feature>
<evidence type="ECO:0000256" key="7">
    <source>
        <dbReference type="ARBA" id="ARBA00022729"/>
    </source>
</evidence>
<dbReference type="Pfam" id="PF07850">
    <property type="entry name" value="Renin_r"/>
    <property type="match status" value="1"/>
</dbReference>
<gene>
    <name evidence="16" type="ORF">WA026_018766</name>
</gene>
<keyword evidence="4" id="KW-1003">Cell membrane</keyword>
<organism evidence="16 17">
    <name type="scientific">Henosepilachna vigintioctopunctata</name>
    <dbReference type="NCBI Taxonomy" id="420089"/>
    <lineage>
        <taxon>Eukaryota</taxon>
        <taxon>Metazoa</taxon>
        <taxon>Ecdysozoa</taxon>
        <taxon>Arthropoda</taxon>
        <taxon>Hexapoda</taxon>
        <taxon>Insecta</taxon>
        <taxon>Pterygota</taxon>
        <taxon>Neoptera</taxon>
        <taxon>Endopterygota</taxon>
        <taxon>Coleoptera</taxon>
        <taxon>Polyphaga</taxon>
        <taxon>Cucujiformia</taxon>
        <taxon>Coccinelloidea</taxon>
        <taxon>Coccinellidae</taxon>
        <taxon>Epilachninae</taxon>
        <taxon>Epilachnini</taxon>
        <taxon>Henosepilachna</taxon>
    </lineage>
</organism>
<evidence type="ECO:0000256" key="1">
    <source>
        <dbReference type="ARBA" id="ARBA00004115"/>
    </source>
</evidence>
<proteinExistence type="predicted"/>
<feature type="signal peptide" evidence="13">
    <location>
        <begin position="1"/>
        <end position="19"/>
    </location>
</feature>
<evidence type="ECO:0000256" key="11">
    <source>
        <dbReference type="ARBA" id="ARBA00023170"/>
    </source>
</evidence>
<evidence type="ECO:0008006" key="18">
    <source>
        <dbReference type="Google" id="ProtNLM"/>
    </source>
</evidence>
<dbReference type="InterPro" id="IPR057318">
    <property type="entry name" value="RENR_N"/>
</dbReference>
<dbReference type="PANTHER" id="PTHR13351:SF1">
    <property type="entry name" value="RENIN RECEPTOR"/>
    <property type="match status" value="1"/>
</dbReference>
<evidence type="ECO:0000313" key="16">
    <source>
        <dbReference type="EMBL" id="KAK9872633.1"/>
    </source>
</evidence>
<keyword evidence="7 13" id="KW-0732">Signal</keyword>
<dbReference type="GO" id="GO:0005789">
    <property type="term" value="C:endoplasmic reticulum membrane"/>
    <property type="evidence" value="ECO:0007669"/>
    <property type="project" value="UniProtKB-SubCell"/>
</dbReference>
<dbReference type="EMBL" id="JARQZJ010000012">
    <property type="protein sequence ID" value="KAK9872633.1"/>
    <property type="molecule type" value="Genomic_DNA"/>
</dbReference>
<feature type="domain" description="Renin receptor N-terminal" evidence="15">
    <location>
        <begin position="20"/>
        <end position="252"/>
    </location>
</feature>
<protein>
    <recommendedName>
        <fullName evidence="18">Renin receptor</fullName>
    </recommendedName>
</protein>
<keyword evidence="11" id="KW-0675">Receptor</keyword>
<sequence>MIRLLLSLQLAFFLIEVNASGEFSILHHPKSISFKGHDELGKSTISEVYSAALGFSNNQFSNWNGMFINDPFYLAEAIAAVYIEGVPSIDQPKGHHFPVKADVEEGIFNNIKDNIILRYPQEKPLIVDVDLSNGVKNLPQNSLFKDLLNKQPIKNKLVNLKNDGEEREFLKEVNILNLIADRIADGIVQADGIPDFYWFKVSGLHPLIDYYGDNSTEAKEARKLLNEAILQLSNALKKAYKGAVLVSIITNDASHTRRTRSILADDKSRDLNLASDYSENFPVIFNIILWLSVILGFSLLAISLTIGNMDPGRDSIIYRMTNPRMKKDN</sequence>
<comment type="caution">
    <text evidence="16">The sequence shown here is derived from an EMBL/GenBank/DDBJ whole genome shotgun (WGS) entry which is preliminary data.</text>
</comment>
<evidence type="ECO:0000256" key="10">
    <source>
        <dbReference type="ARBA" id="ARBA00023136"/>
    </source>
</evidence>
<evidence type="ECO:0000256" key="4">
    <source>
        <dbReference type="ARBA" id="ARBA00022475"/>
    </source>
</evidence>
<reference evidence="16 17" key="1">
    <citation type="submission" date="2023-03" db="EMBL/GenBank/DDBJ databases">
        <title>Genome insight into feeding habits of ladybird beetles.</title>
        <authorList>
            <person name="Li H.-S."/>
            <person name="Huang Y.-H."/>
            <person name="Pang H."/>
        </authorList>
    </citation>
    <scope>NUCLEOTIDE SEQUENCE [LARGE SCALE GENOMIC DNA]</scope>
    <source>
        <strain evidence="16">SYSU_2023b</strain>
        <tissue evidence="16">Whole body</tissue>
    </source>
</reference>